<evidence type="ECO:0000256" key="1">
    <source>
        <dbReference type="SAM" id="Phobius"/>
    </source>
</evidence>
<accession>A0ABV8ZRU0</accession>
<dbReference type="EMBL" id="JBHSEK010000003">
    <property type="protein sequence ID" value="MFC4489339.1"/>
    <property type="molecule type" value="Genomic_DNA"/>
</dbReference>
<feature type="transmembrane region" description="Helical" evidence="1">
    <location>
        <begin position="126"/>
        <end position="148"/>
    </location>
</feature>
<keyword evidence="3" id="KW-1185">Reference proteome</keyword>
<gene>
    <name evidence="2" type="ORF">ACFO0R_06875</name>
</gene>
<keyword evidence="1" id="KW-0812">Transmembrane</keyword>
<dbReference type="RefSeq" id="WP_231462105.1">
    <property type="nucleotide sequence ID" value="NZ_JAJOHW010000058.1"/>
</dbReference>
<name>A0ABV8ZRU0_9NEIS</name>
<protein>
    <submittedName>
        <fullName evidence="2">DMT family transporter</fullName>
    </submittedName>
</protein>
<keyword evidence="1" id="KW-0472">Membrane</keyword>
<dbReference type="InterPro" id="IPR006750">
    <property type="entry name" value="YdcZ"/>
</dbReference>
<dbReference type="Pfam" id="PF04657">
    <property type="entry name" value="DMT_YdcZ"/>
    <property type="match status" value="1"/>
</dbReference>
<dbReference type="PANTHER" id="PTHR34821:SF2">
    <property type="entry name" value="INNER MEMBRANE PROTEIN YDCZ"/>
    <property type="match status" value="1"/>
</dbReference>
<dbReference type="PANTHER" id="PTHR34821">
    <property type="entry name" value="INNER MEMBRANE PROTEIN YDCZ"/>
    <property type="match status" value="1"/>
</dbReference>
<dbReference type="Proteomes" id="UP001595999">
    <property type="component" value="Unassembled WGS sequence"/>
</dbReference>
<evidence type="ECO:0000313" key="2">
    <source>
        <dbReference type="EMBL" id="MFC4489339.1"/>
    </source>
</evidence>
<sequence length="152" mass="15649">MDTKRLDSPLALAAGAMLAWMIHCNSQLAAHSGPLQASWLAHGLGALTALALWRATSSRERPAATSRPPRWAYLGGLPGALTVALAAIAVNSPLALAGTLALAIAGQLLFGLLCERFGLLAARRALTIHDALAALLVLGGCAVLIFAVQEPI</sequence>
<feature type="transmembrane region" description="Helical" evidence="1">
    <location>
        <begin position="96"/>
        <end position="114"/>
    </location>
</feature>
<feature type="transmembrane region" description="Helical" evidence="1">
    <location>
        <begin position="71"/>
        <end position="90"/>
    </location>
</feature>
<reference evidence="3" key="1">
    <citation type="journal article" date="2019" name="Int. J. Syst. Evol. Microbiol.">
        <title>The Global Catalogue of Microorganisms (GCM) 10K type strain sequencing project: providing services to taxonomists for standard genome sequencing and annotation.</title>
        <authorList>
            <consortium name="The Broad Institute Genomics Platform"/>
            <consortium name="The Broad Institute Genome Sequencing Center for Infectious Disease"/>
            <person name="Wu L."/>
            <person name="Ma J."/>
        </authorList>
    </citation>
    <scope>NUCLEOTIDE SEQUENCE [LARGE SCALE GENOMIC DNA]</scope>
    <source>
        <strain evidence="3">CGMCC 4.7608</strain>
    </source>
</reference>
<evidence type="ECO:0000313" key="3">
    <source>
        <dbReference type="Proteomes" id="UP001595999"/>
    </source>
</evidence>
<proteinExistence type="predicted"/>
<organism evidence="2 3">
    <name type="scientific">Chromobacterium aquaticum</name>
    <dbReference type="NCBI Taxonomy" id="467180"/>
    <lineage>
        <taxon>Bacteria</taxon>
        <taxon>Pseudomonadati</taxon>
        <taxon>Pseudomonadota</taxon>
        <taxon>Betaproteobacteria</taxon>
        <taxon>Neisseriales</taxon>
        <taxon>Chromobacteriaceae</taxon>
        <taxon>Chromobacterium</taxon>
    </lineage>
</organism>
<comment type="caution">
    <text evidence="2">The sequence shown here is derived from an EMBL/GenBank/DDBJ whole genome shotgun (WGS) entry which is preliminary data.</text>
</comment>
<keyword evidence="1" id="KW-1133">Transmembrane helix</keyword>